<dbReference type="GO" id="GO:0003723">
    <property type="term" value="F:RNA binding"/>
    <property type="evidence" value="ECO:0007669"/>
    <property type="project" value="TreeGrafter"/>
</dbReference>
<dbReference type="Proteomes" id="UP000092993">
    <property type="component" value="Unassembled WGS sequence"/>
</dbReference>
<feature type="region of interest" description="Disordered" evidence="3">
    <location>
        <begin position="67"/>
        <end position="86"/>
    </location>
</feature>
<evidence type="ECO:0000256" key="2">
    <source>
        <dbReference type="ARBA" id="ARBA00023274"/>
    </source>
</evidence>
<dbReference type="OrthoDB" id="10259236at2759"/>
<proteinExistence type="predicted"/>
<keyword evidence="2" id="KW-0687">Ribonucleoprotein</keyword>
<organism evidence="4 5">
    <name type="scientific">Grifola frondosa</name>
    <name type="common">Maitake</name>
    <name type="synonym">Polyporus frondosus</name>
    <dbReference type="NCBI Taxonomy" id="5627"/>
    <lineage>
        <taxon>Eukaryota</taxon>
        <taxon>Fungi</taxon>
        <taxon>Dikarya</taxon>
        <taxon>Basidiomycota</taxon>
        <taxon>Agaricomycotina</taxon>
        <taxon>Agaricomycetes</taxon>
        <taxon>Polyporales</taxon>
        <taxon>Grifolaceae</taxon>
        <taxon>Grifola</taxon>
    </lineage>
</organism>
<dbReference type="GO" id="GO:0006412">
    <property type="term" value="P:translation"/>
    <property type="evidence" value="ECO:0007669"/>
    <property type="project" value="InterPro"/>
</dbReference>
<evidence type="ECO:0000313" key="4">
    <source>
        <dbReference type="EMBL" id="OBZ66376.1"/>
    </source>
</evidence>
<dbReference type="GO" id="GO:0022625">
    <property type="term" value="C:cytosolic large ribosomal subunit"/>
    <property type="evidence" value="ECO:0007669"/>
    <property type="project" value="TreeGrafter"/>
</dbReference>
<evidence type="ECO:0000256" key="3">
    <source>
        <dbReference type="SAM" id="MobiDB-lite"/>
    </source>
</evidence>
<sequence length="192" mass="21267">MESLATWREARVAVTILANLQTPSDSASSTSRHHEWHNLVLLRGWMLHYVPDDIRILAAALLATKGTPPSVSGTQSPTRSAGGVETVPSISNTKVRVFTIRTALDLHLSALPCTSFRRLRRSSPLIRHLLRVCAMRLPAGEAAVVRVGPKAKRRKTTGTGRMRYLKTVSRRFKNGFRENTTATKQTKKTTEA</sequence>
<evidence type="ECO:0000313" key="5">
    <source>
        <dbReference type="Proteomes" id="UP000092993"/>
    </source>
</evidence>
<keyword evidence="5" id="KW-1185">Reference proteome</keyword>
<feature type="compositionally biased region" description="Polar residues" evidence="3">
    <location>
        <begin position="67"/>
        <end position="79"/>
    </location>
</feature>
<dbReference type="InterPro" id="IPR011331">
    <property type="entry name" value="Ribosomal_eL37/eL43"/>
</dbReference>
<dbReference type="STRING" id="5627.A0A1C7LQ61"/>
<name>A0A1C7LQ61_GRIFR</name>
<dbReference type="EMBL" id="LUGG01000031">
    <property type="protein sequence ID" value="OBZ66376.1"/>
    <property type="molecule type" value="Genomic_DNA"/>
</dbReference>
<accession>A0A1C7LQ61</accession>
<comment type="caution">
    <text evidence="4">The sequence shown here is derived from an EMBL/GenBank/DDBJ whole genome shotgun (WGS) entry which is preliminary data.</text>
</comment>
<dbReference type="PANTHER" id="PTHR10768">
    <property type="entry name" value="60S RIBOSOMAL PROTEIN L37"/>
    <property type="match status" value="1"/>
</dbReference>
<evidence type="ECO:0000256" key="1">
    <source>
        <dbReference type="ARBA" id="ARBA00022980"/>
    </source>
</evidence>
<dbReference type="Gene3D" id="2.20.25.30">
    <property type="match status" value="1"/>
</dbReference>
<dbReference type="PANTHER" id="PTHR10768:SF0">
    <property type="entry name" value="RIBOSOMAL PROTEIN L37"/>
    <property type="match status" value="1"/>
</dbReference>
<dbReference type="AlphaFoldDB" id="A0A1C7LQ61"/>
<dbReference type="GO" id="GO:0003735">
    <property type="term" value="F:structural constituent of ribosome"/>
    <property type="evidence" value="ECO:0007669"/>
    <property type="project" value="InterPro"/>
</dbReference>
<gene>
    <name evidence="4" type="primary">RPL37A</name>
    <name evidence="4" type="ORF">A0H81_13562</name>
</gene>
<reference evidence="4 5" key="1">
    <citation type="submission" date="2016-03" db="EMBL/GenBank/DDBJ databases">
        <title>Whole genome sequencing of Grifola frondosa 9006-11.</title>
        <authorList>
            <person name="Min B."/>
            <person name="Park H."/>
            <person name="Kim J.-G."/>
            <person name="Cho H."/>
            <person name="Oh Y.-L."/>
            <person name="Kong W.-S."/>
            <person name="Choi I.-G."/>
        </authorList>
    </citation>
    <scope>NUCLEOTIDE SEQUENCE [LARGE SCALE GENOMIC DNA]</scope>
    <source>
        <strain evidence="4 5">9006-11</strain>
    </source>
</reference>
<protein>
    <submittedName>
        <fullName evidence="4">60S ribosomal protein L37-A</fullName>
    </submittedName>
</protein>
<keyword evidence="1 4" id="KW-0689">Ribosomal protein</keyword>